<feature type="chain" id="PRO_5025370474" evidence="2">
    <location>
        <begin position="19"/>
        <end position="392"/>
    </location>
</feature>
<keyword evidence="3" id="KW-0413">Isomerase</keyword>
<dbReference type="PANTHER" id="PTHR30344">
    <property type="entry name" value="6-PHOSPHOGLUCONOLACTONASE-RELATED"/>
    <property type="match status" value="1"/>
</dbReference>
<dbReference type="InterPro" id="IPR050282">
    <property type="entry name" value="Cycloisomerase_2"/>
</dbReference>
<dbReference type="OrthoDB" id="9972196at2759"/>
<name>A0A6A6X9Y9_9PLEO</name>
<dbReference type="InterPro" id="IPR015943">
    <property type="entry name" value="WD40/YVTN_repeat-like_dom_sf"/>
</dbReference>
<dbReference type="GO" id="GO:0016853">
    <property type="term" value="F:isomerase activity"/>
    <property type="evidence" value="ECO:0007669"/>
    <property type="project" value="UniProtKB-KW"/>
</dbReference>
<gene>
    <name evidence="3" type="ORF">K505DRAFT_408576</name>
</gene>
<keyword evidence="2" id="KW-0732">Signal</keyword>
<evidence type="ECO:0000256" key="2">
    <source>
        <dbReference type="SAM" id="SignalP"/>
    </source>
</evidence>
<dbReference type="GO" id="GO:0017057">
    <property type="term" value="F:6-phosphogluconolactonase activity"/>
    <property type="evidence" value="ECO:0007669"/>
    <property type="project" value="TreeGrafter"/>
</dbReference>
<sequence>MLPTTQLLVPFFGGLATAAQLYATHYSGTVNQLTFSGTSLTLTSSTKTNNNLPAWISYDSAGKGVYVTDETWTAQTGSLVGFSIGASGALTQSGKVTTPQGVVASALYGGDDGRSYIVNAHYQTSQITTFKLPLSNTQPLQTFKYSMNGVGAVPSRQEAPHPHGAMVDPTGEFLIVTDLGADTIRIYKIEKATGKLTDCPSAKPPAGTGPRHSAFWVPSAGSSRIRRAEGTMLFVANELSNTVSAWSVTYPSGGCLTLALKQTLSPYANNAAAPRGTKVGEVRVKDNFVYTSNRNDKKFGAQADSITQYTISSSGSITFTENTSSYSWYPRTFDINKAGDYVAIGGQTTANVAIVKRDVVTGKLTGQVANLRIGSAGSAENEDGVSAVVWAE</sequence>
<dbReference type="InterPro" id="IPR019405">
    <property type="entry name" value="Lactonase_7-beta_prop"/>
</dbReference>
<dbReference type="Gene3D" id="2.130.10.10">
    <property type="entry name" value="YVTN repeat-like/Quinoprotein amine dehydrogenase"/>
    <property type="match status" value="1"/>
</dbReference>
<keyword evidence="4" id="KW-1185">Reference proteome</keyword>
<accession>A0A6A6X9Y9</accession>
<evidence type="ECO:0000313" key="4">
    <source>
        <dbReference type="Proteomes" id="UP000799757"/>
    </source>
</evidence>
<dbReference type="Pfam" id="PF10282">
    <property type="entry name" value="Lactonase"/>
    <property type="match status" value="1"/>
</dbReference>
<feature type="signal peptide" evidence="2">
    <location>
        <begin position="1"/>
        <end position="18"/>
    </location>
</feature>
<dbReference type="PANTHER" id="PTHR30344:SF1">
    <property type="entry name" value="6-PHOSPHOGLUCONOLACTONASE"/>
    <property type="match status" value="1"/>
</dbReference>
<dbReference type="EMBL" id="MU001963">
    <property type="protein sequence ID" value="KAF2792587.1"/>
    <property type="molecule type" value="Genomic_DNA"/>
</dbReference>
<reference evidence="3" key="1">
    <citation type="journal article" date="2020" name="Stud. Mycol.">
        <title>101 Dothideomycetes genomes: a test case for predicting lifestyles and emergence of pathogens.</title>
        <authorList>
            <person name="Haridas S."/>
            <person name="Albert R."/>
            <person name="Binder M."/>
            <person name="Bloem J."/>
            <person name="Labutti K."/>
            <person name="Salamov A."/>
            <person name="Andreopoulos B."/>
            <person name="Baker S."/>
            <person name="Barry K."/>
            <person name="Bills G."/>
            <person name="Bluhm B."/>
            <person name="Cannon C."/>
            <person name="Castanera R."/>
            <person name="Culley D."/>
            <person name="Daum C."/>
            <person name="Ezra D."/>
            <person name="Gonzalez J."/>
            <person name="Henrissat B."/>
            <person name="Kuo A."/>
            <person name="Liang C."/>
            <person name="Lipzen A."/>
            <person name="Lutzoni F."/>
            <person name="Magnuson J."/>
            <person name="Mondo S."/>
            <person name="Nolan M."/>
            <person name="Ohm R."/>
            <person name="Pangilinan J."/>
            <person name="Park H.-J."/>
            <person name="Ramirez L."/>
            <person name="Alfaro M."/>
            <person name="Sun H."/>
            <person name="Tritt A."/>
            <person name="Yoshinaga Y."/>
            <person name="Zwiers L.-H."/>
            <person name="Turgeon B."/>
            <person name="Goodwin S."/>
            <person name="Spatafora J."/>
            <person name="Crous P."/>
            <person name="Grigoriev I."/>
        </authorList>
    </citation>
    <scope>NUCLEOTIDE SEQUENCE</scope>
    <source>
        <strain evidence="3">CBS 109.77</strain>
    </source>
</reference>
<organism evidence="3 4">
    <name type="scientific">Melanomma pulvis-pyrius CBS 109.77</name>
    <dbReference type="NCBI Taxonomy" id="1314802"/>
    <lineage>
        <taxon>Eukaryota</taxon>
        <taxon>Fungi</taxon>
        <taxon>Dikarya</taxon>
        <taxon>Ascomycota</taxon>
        <taxon>Pezizomycotina</taxon>
        <taxon>Dothideomycetes</taxon>
        <taxon>Pleosporomycetidae</taxon>
        <taxon>Pleosporales</taxon>
        <taxon>Melanommataceae</taxon>
        <taxon>Melanomma</taxon>
    </lineage>
</organism>
<evidence type="ECO:0000256" key="1">
    <source>
        <dbReference type="ARBA" id="ARBA00005564"/>
    </source>
</evidence>
<dbReference type="SUPFAM" id="SSF75011">
    <property type="entry name" value="3-carboxy-cis,cis-mucoante lactonizing enzyme"/>
    <property type="match status" value="1"/>
</dbReference>
<evidence type="ECO:0000313" key="3">
    <source>
        <dbReference type="EMBL" id="KAF2792587.1"/>
    </source>
</evidence>
<proteinExistence type="inferred from homology"/>
<protein>
    <submittedName>
        <fullName evidence="3">Putative isomerase YbhE</fullName>
    </submittedName>
</protein>
<comment type="similarity">
    <text evidence="1">Belongs to the cycloisomerase 2 family.</text>
</comment>
<dbReference type="Proteomes" id="UP000799757">
    <property type="component" value="Unassembled WGS sequence"/>
</dbReference>
<dbReference type="AlphaFoldDB" id="A0A6A6X9Y9"/>